<reference evidence="1" key="1">
    <citation type="submission" date="2019-09" db="EMBL/GenBank/DDBJ databases">
        <authorList>
            <person name="Teo W.F.A."/>
            <person name="Duangmal K."/>
        </authorList>
    </citation>
    <scope>NUCLEOTIDE SEQUENCE [LARGE SCALE GENOMIC DNA]</scope>
    <source>
        <strain evidence="1">K81G1</strain>
    </source>
</reference>
<dbReference type="Proteomes" id="UP000319769">
    <property type="component" value="Unassembled WGS sequence"/>
</dbReference>
<proteinExistence type="predicted"/>
<protein>
    <submittedName>
        <fullName evidence="1">Uncharacterized protein</fullName>
    </submittedName>
</protein>
<dbReference type="AlphaFoldDB" id="A0A5N0UT94"/>
<gene>
    <name evidence="1" type="ORF">FPZ12_029820</name>
</gene>
<sequence length="93" mass="10713">MAEVPDRYHEQRRRVQELLTRFSGLGELLRESVEATDAMVLADAVDLGQLTKNEEKDLLRHLERSAASARAAERITRFYLAELENTMRRDGLL</sequence>
<dbReference type="RefSeq" id="WP_144755172.1">
    <property type="nucleotide sequence ID" value="NZ_VMNW02000057.1"/>
</dbReference>
<dbReference type="EMBL" id="VMNW02000057">
    <property type="protein sequence ID" value="KAA9155389.1"/>
    <property type="molecule type" value="Genomic_DNA"/>
</dbReference>
<comment type="caution">
    <text evidence="1">The sequence shown here is derived from an EMBL/GenBank/DDBJ whole genome shotgun (WGS) entry which is preliminary data.</text>
</comment>
<evidence type="ECO:0000313" key="1">
    <source>
        <dbReference type="EMBL" id="KAA9155389.1"/>
    </source>
</evidence>
<accession>A0A5N0UT94</accession>
<keyword evidence="2" id="KW-1185">Reference proteome</keyword>
<organism evidence="1 2">
    <name type="scientific">Amycolatopsis acidicola</name>
    <dbReference type="NCBI Taxonomy" id="2596893"/>
    <lineage>
        <taxon>Bacteria</taxon>
        <taxon>Bacillati</taxon>
        <taxon>Actinomycetota</taxon>
        <taxon>Actinomycetes</taxon>
        <taxon>Pseudonocardiales</taxon>
        <taxon>Pseudonocardiaceae</taxon>
        <taxon>Amycolatopsis</taxon>
    </lineage>
</organism>
<name>A0A5N0UT94_9PSEU</name>
<evidence type="ECO:0000313" key="2">
    <source>
        <dbReference type="Proteomes" id="UP000319769"/>
    </source>
</evidence>